<accession>A0A2H3EKM1</accession>
<organism evidence="1 2">
    <name type="scientific">Armillaria gallica</name>
    <name type="common">Bulbous honey fungus</name>
    <name type="synonym">Armillaria bulbosa</name>
    <dbReference type="NCBI Taxonomy" id="47427"/>
    <lineage>
        <taxon>Eukaryota</taxon>
        <taxon>Fungi</taxon>
        <taxon>Dikarya</taxon>
        <taxon>Basidiomycota</taxon>
        <taxon>Agaricomycotina</taxon>
        <taxon>Agaricomycetes</taxon>
        <taxon>Agaricomycetidae</taxon>
        <taxon>Agaricales</taxon>
        <taxon>Marasmiineae</taxon>
        <taxon>Physalacriaceae</taxon>
        <taxon>Armillaria</taxon>
    </lineage>
</organism>
<dbReference type="Proteomes" id="UP000217790">
    <property type="component" value="Unassembled WGS sequence"/>
</dbReference>
<evidence type="ECO:0000313" key="2">
    <source>
        <dbReference type="Proteomes" id="UP000217790"/>
    </source>
</evidence>
<evidence type="ECO:0000313" key="1">
    <source>
        <dbReference type="EMBL" id="PBL03239.1"/>
    </source>
</evidence>
<dbReference type="InParanoid" id="A0A2H3EKM1"/>
<name>A0A2H3EKM1_ARMGA</name>
<proteinExistence type="predicted"/>
<keyword evidence="2" id="KW-1185">Reference proteome</keyword>
<dbReference type="AlphaFoldDB" id="A0A2H3EKM1"/>
<gene>
    <name evidence="1" type="ORF">ARMGADRAFT_1004008</name>
</gene>
<protein>
    <submittedName>
        <fullName evidence="1">Uncharacterized protein</fullName>
    </submittedName>
</protein>
<dbReference type="OrthoDB" id="3064136at2759"/>
<sequence length="96" mass="10770">MESWNDSWKAKEPIQIPAWTCIRHCRESRDQSSVLFSELFSSHLMVKHGLLSPNSTLLPHAKSMNSVDSLLISEDGVMMDPRASLVSVGQFANHDC</sequence>
<dbReference type="EMBL" id="KZ293644">
    <property type="protein sequence ID" value="PBL03239.1"/>
    <property type="molecule type" value="Genomic_DNA"/>
</dbReference>
<reference evidence="2" key="1">
    <citation type="journal article" date="2017" name="Nat. Ecol. Evol.">
        <title>Genome expansion and lineage-specific genetic innovations in the forest pathogenic fungi Armillaria.</title>
        <authorList>
            <person name="Sipos G."/>
            <person name="Prasanna A.N."/>
            <person name="Walter M.C."/>
            <person name="O'Connor E."/>
            <person name="Balint B."/>
            <person name="Krizsan K."/>
            <person name="Kiss B."/>
            <person name="Hess J."/>
            <person name="Varga T."/>
            <person name="Slot J."/>
            <person name="Riley R."/>
            <person name="Boka B."/>
            <person name="Rigling D."/>
            <person name="Barry K."/>
            <person name="Lee J."/>
            <person name="Mihaltcheva S."/>
            <person name="LaButti K."/>
            <person name="Lipzen A."/>
            <person name="Waldron R."/>
            <person name="Moloney N.M."/>
            <person name="Sperisen C."/>
            <person name="Kredics L."/>
            <person name="Vagvoelgyi C."/>
            <person name="Patrignani A."/>
            <person name="Fitzpatrick D."/>
            <person name="Nagy I."/>
            <person name="Doyle S."/>
            <person name="Anderson J.B."/>
            <person name="Grigoriev I.V."/>
            <person name="Gueldener U."/>
            <person name="Muensterkoetter M."/>
            <person name="Nagy L.G."/>
        </authorList>
    </citation>
    <scope>NUCLEOTIDE SEQUENCE [LARGE SCALE GENOMIC DNA]</scope>
    <source>
        <strain evidence="2">Ar21-2</strain>
    </source>
</reference>